<evidence type="ECO:0000256" key="1">
    <source>
        <dbReference type="SAM" id="SignalP"/>
    </source>
</evidence>
<comment type="caution">
    <text evidence="2">The sequence shown here is derived from an EMBL/GenBank/DDBJ whole genome shotgun (WGS) entry which is preliminary data.</text>
</comment>
<feature type="signal peptide" evidence="1">
    <location>
        <begin position="1"/>
        <end position="21"/>
    </location>
</feature>
<feature type="chain" id="PRO_5046002620" evidence="1">
    <location>
        <begin position="22"/>
        <end position="382"/>
    </location>
</feature>
<reference evidence="2 3" key="1">
    <citation type="submission" date="2024-04" db="EMBL/GenBank/DDBJ databases">
        <title>Aurantiacibacter sp. DGU6 16S ribosomal RNA gene Genome sequencing and assembly.</title>
        <authorList>
            <person name="Park S."/>
        </authorList>
    </citation>
    <scope>NUCLEOTIDE SEQUENCE [LARGE SCALE GENOMIC DNA]</scope>
    <source>
        <strain evidence="2 3">DGU6</strain>
    </source>
</reference>
<gene>
    <name evidence="2" type="ORF">AAEO60_02375</name>
</gene>
<accession>A0ABU9IAT3</accession>
<organism evidence="2 3">
    <name type="scientific">Aurantiacibacter gilvus</name>
    <dbReference type="NCBI Taxonomy" id="3139141"/>
    <lineage>
        <taxon>Bacteria</taxon>
        <taxon>Pseudomonadati</taxon>
        <taxon>Pseudomonadota</taxon>
        <taxon>Alphaproteobacteria</taxon>
        <taxon>Sphingomonadales</taxon>
        <taxon>Erythrobacteraceae</taxon>
        <taxon>Aurantiacibacter</taxon>
    </lineage>
</organism>
<dbReference type="RefSeq" id="WP_341672045.1">
    <property type="nucleotide sequence ID" value="NZ_JBBYHV010000001.1"/>
</dbReference>
<protein>
    <submittedName>
        <fullName evidence="2">Uncharacterized protein</fullName>
    </submittedName>
</protein>
<evidence type="ECO:0000313" key="2">
    <source>
        <dbReference type="EMBL" id="MEL1249511.1"/>
    </source>
</evidence>
<dbReference type="EMBL" id="JBBYHV010000001">
    <property type="protein sequence ID" value="MEL1249511.1"/>
    <property type="molecule type" value="Genomic_DNA"/>
</dbReference>
<keyword evidence="3" id="KW-1185">Reference proteome</keyword>
<name>A0ABU9IAT3_9SPHN</name>
<keyword evidence="1" id="KW-0732">Signal</keyword>
<evidence type="ECO:0000313" key="3">
    <source>
        <dbReference type="Proteomes" id="UP001497045"/>
    </source>
</evidence>
<proteinExistence type="predicted"/>
<sequence length="382" mass="41675">MRRLGAVCAGLLALVATPAAAQETGLRGVWQGTVGNLPVHACFNGEDGDGVYYYDRHKLLIGLLNEEGVFAERIGYDDPGEANWRMTAIEGGSASGTWQEGARALPITLQRLEWEQGRELASPCESMAFMGPRLSGGRIESAPGEIAGQAYTVLRYVPPAHFDEEDVAISTFALVSSVRSDVLVNQQLAFDLPRGDVSDDYAQCFGMHAAFRGLDGYFYKEVRPEVLTERWVGAIEHNSLYCGGAHPSHWSLRRVYDRYYGTQVQAQQWLNDRALDREIISEGFVFATVSKAFMPVLLGNWYDLPEGSPEGDVAHRTECIEIAGRTPNWDVGLAEDGSGLAFIPGVPHAATPCAETVVVPWDDLSPFLTIEGQAVASTFVSP</sequence>
<dbReference type="Proteomes" id="UP001497045">
    <property type="component" value="Unassembled WGS sequence"/>
</dbReference>